<dbReference type="GO" id="GO:0005976">
    <property type="term" value="P:polysaccharide metabolic process"/>
    <property type="evidence" value="ECO:0007669"/>
    <property type="project" value="TreeGrafter"/>
</dbReference>
<feature type="active site" description="Nucleophile" evidence="1">
    <location>
        <position position="175"/>
    </location>
</feature>
<protein>
    <submittedName>
        <fullName evidence="4">Prolyl oligopeptidase family serine peptidase</fullName>
    </submittedName>
</protein>
<dbReference type="AlphaFoldDB" id="A0AAP9HBN4"/>
<dbReference type="InterPro" id="IPR029058">
    <property type="entry name" value="AB_hydrolase_fold"/>
</dbReference>
<dbReference type="SUPFAM" id="SSF53474">
    <property type="entry name" value="alpha/beta-Hydrolases"/>
    <property type="match status" value="1"/>
</dbReference>
<evidence type="ECO:0000313" key="5">
    <source>
        <dbReference type="Proteomes" id="UP000425411"/>
    </source>
</evidence>
<keyword evidence="5" id="KW-1185">Reference proteome</keyword>
<dbReference type="PANTHER" id="PTHR40111:SF1">
    <property type="entry name" value="CEPHALOSPORIN-C DEACETYLASE"/>
    <property type="match status" value="1"/>
</dbReference>
<dbReference type="Gene3D" id="3.40.50.1820">
    <property type="entry name" value="alpha/beta hydrolase"/>
    <property type="match status" value="1"/>
</dbReference>
<evidence type="ECO:0000256" key="1">
    <source>
        <dbReference type="PIRSR" id="PIRSR639069-1"/>
    </source>
</evidence>
<dbReference type="Pfam" id="PF05448">
    <property type="entry name" value="AXE1"/>
    <property type="match status" value="1"/>
</dbReference>
<dbReference type="EMBL" id="CP046314">
    <property type="protein sequence ID" value="QGS08603.1"/>
    <property type="molecule type" value="Genomic_DNA"/>
</dbReference>
<dbReference type="PANTHER" id="PTHR40111">
    <property type="entry name" value="CEPHALOSPORIN-C DEACETYLASE"/>
    <property type="match status" value="1"/>
</dbReference>
<feature type="active site" description="Charge relay system" evidence="1">
    <location>
        <position position="293"/>
    </location>
</feature>
<name>A0AAP9HBN4_9BACL</name>
<dbReference type="InterPro" id="IPR039069">
    <property type="entry name" value="CE7"/>
</dbReference>
<gene>
    <name evidence="4" type="ORF">FOC49_01250</name>
</gene>
<feature type="binding site" evidence="2">
    <location>
        <position position="84"/>
    </location>
    <ligand>
        <name>substrate</name>
    </ligand>
</feature>
<reference evidence="4 5" key="1">
    <citation type="submission" date="2019-11" db="EMBL/GenBank/DDBJ databases">
        <title>FDA dAtabase for Regulatory Grade micrObial Sequences (FDA-ARGOS): Supporting development and validation of Infectious Disease Dx tests.</title>
        <authorList>
            <person name="Turner S."/>
            <person name="Byrd R."/>
            <person name="Tallon L."/>
            <person name="Sadzewicz L."/>
            <person name="Vavikolanu K."/>
            <person name="Mehta A."/>
            <person name="Aluvathingal J."/>
            <person name="Nadendla S."/>
            <person name="Myers T."/>
            <person name="Yan Y."/>
            <person name="Sichtig H."/>
        </authorList>
    </citation>
    <scope>NUCLEOTIDE SEQUENCE [LARGE SCALE GENOMIC DNA]</scope>
    <source>
        <strain evidence="4 5">FDAARGOS_741</strain>
    </source>
</reference>
<accession>A0AAP9HBN4</accession>
<sequence length="310" mass="35264">MDITEYLGSWSRPLDFDSYWDKKLEFINSVPLDYELTEVEFSNFDNIKYYDLYFTSFDGARIYAKFIKPVSNGEVPALFYFHGYPGCNRNWFEKTAYASLGYAVFAMDFRGQGGKSQDIGGILGTTVAGHIVAGIDDELDNMIYVKNILDMCLLIRIAKDIEGIDANNINCAGGSQGGGFATMCAGLNDIKKCIILYPFLSDMKKVYDLDLDLVAYESIRYYTRWFSSTGENDEKLFNRLAYIDAKNFAPRVKSKVLFGASNIDVICPIETQFAVYNNLNCEKELVLYKKYGHENIPDFNTKTARFLLED</sequence>
<evidence type="ECO:0000259" key="3">
    <source>
        <dbReference type="Pfam" id="PF05448"/>
    </source>
</evidence>
<feature type="active site" description="Charge relay system" evidence="1">
    <location>
        <position position="264"/>
    </location>
</feature>
<dbReference type="Proteomes" id="UP000425411">
    <property type="component" value="Chromosome"/>
</dbReference>
<feature type="domain" description="Acetyl xylan esterase" evidence="3">
    <location>
        <begin position="3"/>
        <end position="307"/>
    </location>
</feature>
<proteinExistence type="predicted"/>
<evidence type="ECO:0000313" key="4">
    <source>
        <dbReference type="EMBL" id="QGS08603.1"/>
    </source>
</evidence>
<dbReference type="InterPro" id="IPR008391">
    <property type="entry name" value="AXE1_dom"/>
</dbReference>
<evidence type="ECO:0000256" key="2">
    <source>
        <dbReference type="PIRSR" id="PIRSR639069-2"/>
    </source>
</evidence>
<dbReference type="GO" id="GO:0052689">
    <property type="term" value="F:carboxylic ester hydrolase activity"/>
    <property type="evidence" value="ECO:0007669"/>
    <property type="project" value="TreeGrafter"/>
</dbReference>
<organism evidence="4 5">
    <name type="scientific">Gemella morbillorum</name>
    <dbReference type="NCBI Taxonomy" id="29391"/>
    <lineage>
        <taxon>Bacteria</taxon>
        <taxon>Bacillati</taxon>
        <taxon>Bacillota</taxon>
        <taxon>Bacilli</taxon>
        <taxon>Bacillales</taxon>
        <taxon>Gemellaceae</taxon>
        <taxon>Gemella</taxon>
    </lineage>
</organism>
<dbReference type="RefSeq" id="WP_004633730.1">
    <property type="nucleotide sequence ID" value="NZ_CP046314.1"/>
</dbReference>